<feature type="compositionally biased region" description="Polar residues" evidence="1">
    <location>
        <begin position="35"/>
        <end position="45"/>
    </location>
</feature>
<accession>A0AAJ1V3R1</accession>
<dbReference type="EMBL" id="JASOOE010000012">
    <property type="protein sequence ID" value="MDK7187686.1"/>
    <property type="molecule type" value="Genomic_DNA"/>
</dbReference>
<gene>
    <name evidence="2" type="ORF">QP433_06805</name>
</gene>
<feature type="region of interest" description="Disordered" evidence="1">
    <location>
        <begin position="35"/>
        <end position="135"/>
    </location>
</feature>
<protein>
    <submittedName>
        <fullName evidence="2">Uncharacterized protein</fullName>
    </submittedName>
</protein>
<dbReference type="AlphaFoldDB" id="A0AAJ1V3R1"/>
<comment type="caution">
    <text evidence="2">The sequence shown here is derived from an EMBL/GenBank/DDBJ whole genome shotgun (WGS) entry which is preliminary data.</text>
</comment>
<dbReference type="RefSeq" id="WP_006908369.1">
    <property type="nucleotide sequence ID" value="NZ_JASOOE010000012.1"/>
</dbReference>
<name>A0AAJ1V3R1_9LACT</name>
<evidence type="ECO:0000256" key="1">
    <source>
        <dbReference type="SAM" id="MobiDB-lite"/>
    </source>
</evidence>
<evidence type="ECO:0000313" key="2">
    <source>
        <dbReference type="EMBL" id="MDK7187686.1"/>
    </source>
</evidence>
<dbReference type="Proteomes" id="UP001229251">
    <property type="component" value="Unassembled WGS sequence"/>
</dbReference>
<feature type="compositionally biased region" description="Polar residues" evidence="1">
    <location>
        <begin position="109"/>
        <end position="134"/>
    </location>
</feature>
<proteinExistence type="predicted"/>
<feature type="compositionally biased region" description="Acidic residues" evidence="1">
    <location>
        <begin position="49"/>
        <end position="60"/>
    </location>
</feature>
<reference evidence="2" key="1">
    <citation type="submission" date="2023-05" db="EMBL/GenBank/DDBJ databases">
        <title>Cataloging the Phylogenetic Diversity of Human Bladder Bacteria.</title>
        <authorList>
            <person name="Du J."/>
        </authorList>
    </citation>
    <scope>NUCLEOTIDE SEQUENCE</scope>
    <source>
        <strain evidence="2">UMB1231</strain>
    </source>
</reference>
<feature type="compositionally biased region" description="Polar residues" evidence="1">
    <location>
        <begin position="84"/>
        <end position="96"/>
    </location>
</feature>
<evidence type="ECO:0000313" key="3">
    <source>
        <dbReference type="Proteomes" id="UP001229251"/>
    </source>
</evidence>
<sequence length="206" mass="22530">MSNLTQKSFIPLFILGLVIVSLTGAFPTKIIATTTSNEKPNTNNYFEMPADDSDSIEESNESSSVVTEEPTAPITLDPKETQDESSSVLSPDSRFSSIYEATVDETPEQQKPSDQTVSTRPFPNTSKGNTQAGSFQVLKAQKPKSTSLIIMASINKLMNHPKLVHNILTVFPYSLFNPMPDLVPSIPIACYTQATILGIYLDRLPS</sequence>
<organism evidence="2 3">
    <name type="scientific">Facklamia hominis</name>
    <dbReference type="NCBI Taxonomy" id="178214"/>
    <lineage>
        <taxon>Bacteria</taxon>
        <taxon>Bacillati</taxon>
        <taxon>Bacillota</taxon>
        <taxon>Bacilli</taxon>
        <taxon>Lactobacillales</taxon>
        <taxon>Aerococcaceae</taxon>
        <taxon>Facklamia</taxon>
    </lineage>
</organism>